<sequence length="241" mass="24971">MRSVPVSLVATAVAMLLGAWLLGAGYRSEWHEMAASERTSFDPTYACLQSANLAQLLIGALGVLTVTGDYETGLIRATFTATPQRGQVLALRAALFATVVLLLGATVSLAAFAVGQSQFTEPVPHATLGQTGVLRAVLGVGLYLMLIAVFGMGLGVLTRSTTLALTALFGILLIVPSVLTMLPGRGAEGILPYLPAVAGSQVLHVVRSGNSLGPWQGTALLALYVATTGAAALVMLRRRDV</sequence>
<keyword evidence="1" id="KW-0472">Membrane</keyword>
<dbReference type="RefSeq" id="WP_358142634.1">
    <property type="nucleotide sequence ID" value="NZ_JBFALK010000050.1"/>
</dbReference>
<feature type="transmembrane region" description="Helical" evidence="1">
    <location>
        <begin position="89"/>
        <end position="113"/>
    </location>
</feature>
<evidence type="ECO:0000313" key="3">
    <source>
        <dbReference type="Proteomes" id="UP001551675"/>
    </source>
</evidence>
<feature type="transmembrane region" description="Helical" evidence="1">
    <location>
        <begin position="133"/>
        <end position="156"/>
    </location>
</feature>
<feature type="transmembrane region" description="Helical" evidence="1">
    <location>
        <begin position="163"/>
        <end position="182"/>
    </location>
</feature>
<gene>
    <name evidence="2" type="ORF">AB0I59_41935</name>
</gene>
<reference evidence="2 3" key="1">
    <citation type="submission" date="2024-06" db="EMBL/GenBank/DDBJ databases">
        <title>The Natural Products Discovery Center: Release of the First 8490 Sequenced Strains for Exploring Actinobacteria Biosynthetic Diversity.</title>
        <authorList>
            <person name="Kalkreuter E."/>
            <person name="Kautsar S.A."/>
            <person name="Yang D."/>
            <person name="Bader C.D."/>
            <person name="Teijaro C.N."/>
            <person name="Fluegel L."/>
            <person name="Davis C.M."/>
            <person name="Simpson J.R."/>
            <person name="Lauterbach L."/>
            <person name="Steele A.D."/>
            <person name="Gui C."/>
            <person name="Meng S."/>
            <person name="Li G."/>
            <person name="Viehrig K."/>
            <person name="Ye F."/>
            <person name="Su P."/>
            <person name="Kiefer A.F."/>
            <person name="Nichols A."/>
            <person name="Cepeda A.J."/>
            <person name="Yan W."/>
            <person name="Fan B."/>
            <person name="Jiang Y."/>
            <person name="Adhikari A."/>
            <person name="Zheng C.-J."/>
            <person name="Schuster L."/>
            <person name="Cowan T.M."/>
            <person name="Smanski M.J."/>
            <person name="Chevrette M.G."/>
            <person name="De Carvalho L.P.S."/>
            <person name="Shen B."/>
        </authorList>
    </citation>
    <scope>NUCLEOTIDE SEQUENCE [LARGE SCALE GENOMIC DNA]</scope>
    <source>
        <strain evidence="2 3">NPDC050100</strain>
    </source>
</reference>
<organism evidence="2 3">
    <name type="scientific">Microtetraspora glauca</name>
    <dbReference type="NCBI Taxonomy" id="1996"/>
    <lineage>
        <taxon>Bacteria</taxon>
        <taxon>Bacillati</taxon>
        <taxon>Actinomycetota</taxon>
        <taxon>Actinomycetes</taxon>
        <taxon>Streptosporangiales</taxon>
        <taxon>Streptosporangiaceae</taxon>
        <taxon>Microtetraspora</taxon>
    </lineage>
</organism>
<accession>A0ABV3GU76</accession>
<evidence type="ECO:0008006" key="4">
    <source>
        <dbReference type="Google" id="ProtNLM"/>
    </source>
</evidence>
<name>A0ABV3GU76_MICGL</name>
<dbReference type="EMBL" id="JBFALK010000050">
    <property type="protein sequence ID" value="MEV0975190.1"/>
    <property type="molecule type" value="Genomic_DNA"/>
</dbReference>
<keyword evidence="3" id="KW-1185">Reference proteome</keyword>
<proteinExistence type="predicted"/>
<keyword evidence="1" id="KW-1133">Transmembrane helix</keyword>
<comment type="caution">
    <text evidence="2">The sequence shown here is derived from an EMBL/GenBank/DDBJ whole genome shotgun (WGS) entry which is preliminary data.</text>
</comment>
<feature type="transmembrane region" description="Helical" evidence="1">
    <location>
        <begin position="215"/>
        <end position="236"/>
    </location>
</feature>
<evidence type="ECO:0000313" key="2">
    <source>
        <dbReference type="EMBL" id="MEV0975190.1"/>
    </source>
</evidence>
<dbReference type="Proteomes" id="UP001551675">
    <property type="component" value="Unassembled WGS sequence"/>
</dbReference>
<evidence type="ECO:0000256" key="1">
    <source>
        <dbReference type="SAM" id="Phobius"/>
    </source>
</evidence>
<protein>
    <recommendedName>
        <fullName evidence="4">ABC transporter permease</fullName>
    </recommendedName>
</protein>
<keyword evidence="1" id="KW-0812">Transmembrane</keyword>